<keyword evidence="2" id="KW-0732">Signal</keyword>
<gene>
    <name evidence="3" type="ORF">QH73_0005460</name>
</gene>
<dbReference type="AlphaFoldDB" id="A0A9X5E2M2"/>
<proteinExistence type="predicted"/>
<evidence type="ECO:0000256" key="2">
    <source>
        <dbReference type="SAM" id="SignalP"/>
    </source>
</evidence>
<dbReference type="RefSeq" id="WP_039715531.1">
    <property type="nucleotide sequence ID" value="NZ_JTJC03000001.1"/>
</dbReference>
<sequence length="211" mass="22900">MSHSKILGTVFILGSWAIAISPVTANPVQVVDFTRNSQTLQSSQSKQVDFTVNITRPQSFAELIQQAEIVAANLTRLGFQENSKLREMSVRIFGERNGQEAPLLFAKVSRFDWQKQPQIQNWSQYFTSSGVLLGLIEVEQQPSSPTSTAPTFRPSTPPTSSTPSISTPPVPIPTPPTVRPSSNTSPPANSLPPVNSPPGGASLEEEDPGYR</sequence>
<evidence type="ECO:0000313" key="3">
    <source>
        <dbReference type="EMBL" id="NHC34115.1"/>
    </source>
</evidence>
<feature type="chain" id="PRO_5040790224" evidence="2">
    <location>
        <begin position="26"/>
        <end position="211"/>
    </location>
</feature>
<reference evidence="3 4" key="1">
    <citation type="journal article" date="2015" name="Genome Announc.">
        <title>Draft Genome Sequence of the Terrestrial Cyanobacterium Scytonema millei VB511283, Isolated from Eastern India.</title>
        <authorList>
            <person name="Sen D."/>
            <person name="Chandrababunaidu M.M."/>
            <person name="Singh D."/>
            <person name="Sanghi N."/>
            <person name="Ghorai A."/>
            <person name="Mishra G.P."/>
            <person name="Madduluri M."/>
            <person name="Adhikary S.P."/>
            <person name="Tripathy S."/>
        </authorList>
    </citation>
    <scope>NUCLEOTIDE SEQUENCE [LARGE SCALE GENOMIC DNA]</scope>
    <source>
        <strain evidence="3 4">VB511283</strain>
    </source>
</reference>
<evidence type="ECO:0000256" key="1">
    <source>
        <dbReference type="SAM" id="MobiDB-lite"/>
    </source>
</evidence>
<feature type="compositionally biased region" description="Pro residues" evidence="1">
    <location>
        <begin position="166"/>
        <end position="178"/>
    </location>
</feature>
<dbReference type="EMBL" id="JTJC03000001">
    <property type="protein sequence ID" value="NHC34115.1"/>
    <property type="molecule type" value="Genomic_DNA"/>
</dbReference>
<feature type="compositionally biased region" description="Low complexity" evidence="1">
    <location>
        <begin position="142"/>
        <end position="165"/>
    </location>
</feature>
<dbReference type="OrthoDB" id="422658at2"/>
<comment type="caution">
    <text evidence="3">The sequence shown here is derived from an EMBL/GenBank/DDBJ whole genome shotgun (WGS) entry which is preliminary data.</text>
</comment>
<name>A0A9X5E2M2_9CYAN</name>
<dbReference type="Proteomes" id="UP000031532">
    <property type="component" value="Unassembled WGS sequence"/>
</dbReference>
<protein>
    <submittedName>
        <fullName evidence="3">Uncharacterized protein</fullName>
    </submittedName>
</protein>
<keyword evidence="4" id="KW-1185">Reference proteome</keyword>
<feature type="signal peptide" evidence="2">
    <location>
        <begin position="1"/>
        <end position="25"/>
    </location>
</feature>
<evidence type="ECO:0000313" key="4">
    <source>
        <dbReference type="Proteomes" id="UP000031532"/>
    </source>
</evidence>
<accession>A0A9X5E2M2</accession>
<organism evidence="3 4">
    <name type="scientific">Scytonema millei VB511283</name>
    <dbReference type="NCBI Taxonomy" id="1245923"/>
    <lineage>
        <taxon>Bacteria</taxon>
        <taxon>Bacillati</taxon>
        <taxon>Cyanobacteriota</taxon>
        <taxon>Cyanophyceae</taxon>
        <taxon>Nostocales</taxon>
        <taxon>Scytonemataceae</taxon>
        <taxon>Scytonema</taxon>
    </lineage>
</organism>
<feature type="region of interest" description="Disordered" evidence="1">
    <location>
        <begin position="142"/>
        <end position="211"/>
    </location>
</feature>